<comment type="caution">
    <text evidence="2">The sequence shown here is derived from an EMBL/GenBank/DDBJ whole genome shotgun (WGS) entry which is preliminary data.</text>
</comment>
<evidence type="ECO:0000313" key="3">
    <source>
        <dbReference type="Proteomes" id="UP000465778"/>
    </source>
</evidence>
<accession>A0A800MV55</accession>
<dbReference type="EC" id="3.5.1.11" evidence="2"/>
<proteinExistence type="predicted"/>
<sequence>MEEILLWSITMILVLLAAAFFIANGKVPIRKKGDGLLPVPGWSDE</sequence>
<protein>
    <submittedName>
        <fullName evidence="2">Penicillin acylase II</fullName>
        <ecNumber evidence="2">3.5.1.11</ecNumber>
    </submittedName>
</protein>
<keyword evidence="1" id="KW-0472">Membrane</keyword>
<gene>
    <name evidence="2" type="ORF">KIS1582_3290</name>
</gene>
<feature type="transmembrane region" description="Helical" evidence="1">
    <location>
        <begin position="6"/>
        <end position="23"/>
    </location>
</feature>
<dbReference type="GO" id="GO:0008953">
    <property type="term" value="F:penicillin amidase activity"/>
    <property type="evidence" value="ECO:0007669"/>
    <property type="project" value="UniProtKB-EC"/>
</dbReference>
<evidence type="ECO:0000256" key="1">
    <source>
        <dbReference type="SAM" id="Phobius"/>
    </source>
</evidence>
<evidence type="ECO:0000313" key="2">
    <source>
        <dbReference type="EMBL" id="KAF0822885.1"/>
    </source>
</evidence>
<dbReference type="EMBL" id="VDEM01000043">
    <property type="protein sequence ID" value="KAF0822885.1"/>
    <property type="molecule type" value="Genomic_DNA"/>
</dbReference>
<name>A0A800MV55_CYTFI</name>
<keyword evidence="1" id="KW-1133">Transmembrane helix</keyword>
<keyword evidence="1" id="KW-0812">Transmembrane</keyword>
<reference evidence="2 3" key="1">
    <citation type="journal article" date="2020" name="G3 (Bethesda)">
        <title>Whole Genome Sequencing and Comparative Genomics of Two Nematicidal Bacillus Strains Reveals a Wide Range of Possible Virulence Factors.</title>
        <authorList>
            <person name="Susic N."/>
            <person name="Janezic S."/>
            <person name="Rupnik M."/>
            <person name="Geric Stare B."/>
        </authorList>
    </citation>
    <scope>NUCLEOTIDE SEQUENCE [LARGE SCALE GENOMIC DNA]</scope>
    <source>
        <strain evidence="2 3">I-1582</strain>
    </source>
</reference>
<dbReference type="AlphaFoldDB" id="A0A800MV55"/>
<keyword evidence="2" id="KW-0378">Hydrolase</keyword>
<organism evidence="2 3">
    <name type="scientific">Cytobacillus firmus</name>
    <name type="common">Bacillus firmus</name>
    <dbReference type="NCBI Taxonomy" id="1399"/>
    <lineage>
        <taxon>Bacteria</taxon>
        <taxon>Bacillati</taxon>
        <taxon>Bacillota</taxon>
        <taxon>Bacilli</taxon>
        <taxon>Bacillales</taxon>
        <taxon>Bacillaceae</taxon>
        <taxon>Cytobacillus</taxon>
    </lineage>
</organism>
<dbReference type="Proteomes" id="UP000465778">
    <property type="component" value="Unassembled WGS sequence"/>
</dbReference>